<dbReference type="InterPro" id="IPR051678">
    <property type="entry name" value="AGP_Transferase"/>
</dbReference>
<dbReference type="RefSeq" id="WP_356955213.1">
    <property type="nucleotide sequence ID" value="NZ_JBEYBD010000003.1"/>
</dbReference>
<dbReference type="SUPFAM" id="SSF56112">
    <property type="entry name" value="Protein kinase-like (PK-like)"/>
    <property type="match status" value="1"/>
</dbReference>
<protein>
    <submittedName>
        <fullName evidence="2">Phosphotransferase family protein</fullName>
    </submittedName>
</protein>
<evidence type="ECO:0000259" key="1">
    <source>
        <dbReference type="Pfam" id="PF01636"/>
    </source>
</evidence>
<evidence type="ECO:0000313" key="3">
    <source>
        <dbReference type="Proteomes" id="UP001550628"/>
    </source>
</evidence>
<reference evidence="2 3" key="1">
    <citation type="submission" date="2024-06" db="EMBL/GenBank/DDBJ databases">
        <title>The Natural Products Discovery Center: Release of the First 8490 Sequenced Strains for Exploring Actinobacteria Biosynthetic Diversity.</title>
        <authorList>
            <person name="Kalkreuter E."/>
            <person name="Kautsar S.A."/>
            <person name="Yang D."/>
            <person name="Bader C.D."/>
            <person name="Teijaro C.N."/>
            <person name="Fluegel L."/>
            <person name="Davis C.M."/>
            <person name="Simpson J.R."/>
            <person name="Lauterbach L."/>
            <person name="Steele A.D."/>
            <person name="Gui C."/>
            <person name="Meng S."/>
            <person name="Li G."/>
            <person name="Viehrig K."/>
            <person name="Ye F."/>
            <person name="Su P."/>
            <person name="Kiefer A.F."/>
            <person name="Nichols A."/>
            <person name="Cepeda A.J."/>
            <person name="Yan W."/>
            <person name="Fan B."/>
            <person name="Jiang Y."/>
            <person name="Adhikari A."/>
            <person name="Zheng C.-J."/>
            <person name="Schuster L."/>
            <person name="Cowan T.M."/>
            <person name="Smanski M.J."/>
            <person name="Chevrette M.G."/>
            <person name="De Carvalho L.P.S."/>
            <person name="Shen B."/>
        </authorList>
    </citation>
    <scope>NUCLEOTIDE SEQUENCE [LARGE SCALE GENOMIC DNA]</scope>
    <source>
        <strain evidence="2 3">NPDC019708</strain>
    </source>
</reference>
<dbReference type="PANTHER" id="PTHR21310:SF40">
    <property type="entry name" value="AMINOGLYCOSIDE PHOSPHOTRANSFERASE DOMAIN-CONTAINING PROTEIN-RELATED"/>
    <property type="match status" value="1"/>
</dbReference>
<dbReference type="EMBL" id="JBEYBF010000002">
    <property type="protein sequence ID" value="MEU1951228.1"/>
    <property type="molecule type" value="Genomic_DNA"/>
</dbReference>
<comment type="caution">
    <text evidence="2">The sequence shown here is derived from an EMBL/GenBank/DDBJ whole genome shotgun (WGS) entry which is preliminary data.</text>
</comment>
<dbReference type="CDD" id="cd05154">
    <property type="entry name" value="ACAD10_11_N-like"/>
    <property type="match status" value="1"/>
</dbReference>
<feature type="domain" description="Aminoglycoside phosphotransferase" evidence="1">
    <location>
        <begin position="42"/>
        <end position="272"/>
    </location>
</feature>
<keyword evidence="3" id="KW-1185">Reference proteome</keyword>
<name>A0ABV2WK13_9NOCA</name>
<organism evidence="2 3">
    <name type="scientific">Nocardia rhamnosiphila</name>
    <dbReference type="NCBI Taxonomy" id="426716"/>
    <lineage>
        <taxon>Bacteria</taxon>
        <taxon>Bacillati</taxon>
        <taxon>Actinomycetota</taxon>
        <taxon>Actinomycetes</taxon>
        <taxon>Mycobacteriales</taxon>
        <taxon>Nocardiaceae</taxon>
        <taxon>Nocardia</taxon>
    </lineage>
</organism>
<dbReference type="Pfam" id="PF01636">
    <property type="entry name" value="APH"/>
    <property type="match status" value="1"/>
</dbReference>
<dbReference type="InterPro" id="IPR041726">
    <property type="entry name" value="ACAD10_11_N"/>
</dbReference>
<accession>A0ABV2WK13</accession>
<proteinExistence type="predicted"/>
<dbReference type="InterPro" id="IPR002575">
    <property type="entry name" value="Aminoglycoside_PTrfase"/>
</dbReference>
<dbReference type="InterPro" id="IPR011009">
    <property type="entry name" value="Kinase-like_dom_sf"/>
</dbReference>
<dbReference type="Proteomes" id="UP001550628">
    <property type="component" value="Unassembled WGS sequence"/>
</dbReference>
<sequence length="363" mass="39128">MSDDGSELPAVPSVAAGIDVERVTAWFAEHVPAVAPPLRFALITGGRSNLTYRVHDESGGRWVLRRPPTGHVLASAHDVVREFRILDLLAGSRVPVPPVLGCCTDHAVTGADFYVMENVDGVVPDDAASAAAIPRESRAAASRHIVDTLAAVHAVDTTTGPLAELRRPGSYLERQLRRWRRQLTAGGAVPGPLREVHDLLARRMPDERWTGITHGDFRPGNLLIGPDGTVRAVLDWELWTVGDVMADIGWLAAAWTSAEPFGWAPEPAEGYLDIDTVLSRYADATGRALDDLAYYQAFALWRLAAIAEGVAARFRAGVMGEQDIDVTELTERPARLAESARAALIGRTIGGGAFPHRDHPTGT</sequence>
<gene>
    <name evidence="2" type="ORF">ABZ510_05145</name>
</gene>
<evidence type="ECO:0000313" key="2">
    <source>
        <dbReference type="EMBL" id="MEU1951228.1"/>
    </source>
</evidence>
<dbReference type="Gene3D" id="3.30.200.20">
    <property type="entry name" value="Phosphorylase Kinase, domain 1"/>
    <property type="match status" value="1"/>
</dbReference>
<dbReference type="PANTHER" id="PTHR21310">
    <property type="entry name" value="AMINOGLYCOSIDE PHOSPHOTRANSFERASE-RELATED-RELATED"/>
    <property type="match status" value="1"/>
</dbReference>
<dbReference type="Gene3D" id="3.90.1200.10">
    <property type="match status" value="1"/>
</dbReference>